<sequence length="93" mass="11163">MKMKTLALKREGEKRVMMTGTVGVMLDSLRLNPETNRWLLRLSVVVVQKQPNDNLNRYRNNSLSAQYGSWRRNRKIEEERVKKKRVKWWISMS</sequence>
<protein>
    <submittedName>
        <fullName evidence="1">Uncharacterized protein</fullName>
    </submittedName>
</protein>
<keyword evidence="2" id="KW-1185">Reference proteome</keyword>
<organism evidence="1 2">
    <name type="scientific">Arctium lappa</name>
    <name type="common">Greater burdock</name>
    <name type="synonym">Lappa major</name>
    <dbReference type="NCBI Taxonomy" id="4217"/>
    <lineage>
        <taxon>Eukaryota</taxon>
        <taxon>Viridiplantae</taxon>
        <taxon>Streptophyta</taxon>
        <taxon>Embryophyta</taxon>
        <taxon>Tracheophyta</taxon>
        <taxon>Spermatophyta</taxon>
        <taxon>Magnoliopsida</taxon>
        <taxon>eudicotyledons</taxon>
        <taxon>Gunneridae</taxon>
        <taxon>Pentapetalae</taxon>
        <taxon>asterids</taxon>
        <taxon>campanulids</taxon>
        <taxon>Asterales</taxon>
        <taxon>Asteraceae</taxon>
        <taxon>Carduoideae</taxon>
        <taxon>Cardueae</taxon>
        <taxon>Arctiinae</taxon>
        <taxon>Arctium</taxon>
    </lineage>
</organism>
<evidence type="ECO:0000313" key="1">
    <source>
        <dbReference type="EMBL" id="KAI3772553.1"/>
    </source>
</evidence>
<evidence type="ECO:0000313" key="2">
    <source>
        <dbReference type="Proteomes" id="UP001055879"/>
    </source>
</evidence>
<reference evidence="1 2" key="2">
    <citation type="journal article" date="2022" name="Mol. Ecol. Resour.">
        <title>The genomes of chicory, endive, great burdock and yacon provide insights into Asteraceae paleo-polyploidization history and plant inulin production.</title>
        <authorList>
            <person name="Fan W."/>
            <person name="Wang S."/>
            <person name="Wang H."/>
            <person name="Wang A."/>
            <person name="Jiang F."/>
            <person name="Liu H."/>
            <person name="Zhao H."/>
            <person name="Xu D."/>
            <person name="Zhang Y."/>
        </authorList>
    </citation>
    <scope>NUCLEOTIDE SEQUENCE [LARGE SCALE GENOMIC DNA]</scope>
    <source>
        <strain evidence="2">cv. Niubang</strain>
    </source>
</reference>
<reference evidence="2" key="1">
    <citation type="journal article" date="2022" name="Mol. Ecol. Resour.">
        <title>The genomes of chicory, endive, great burdock and yacon provide insights into Asteraceae palaeo-polyploidization history and plant inulin production.</title>
        <authorList>
            <person name="Fan W."/>
            <person name="Wang S."/>
            <person name="Wang H."/>
            <person name="Wang A."/>
            <person name="Jiang F."/>
            <person name="Liu H."/>
            <person name="Zhao H."/>
            <person name="Xu D."/>
            <person name="Zhang Y."/>
        </authorList>
    </citation>
    <scope>NUCLEOTIDE SEQUENCE [LARGE SCALE GENOMIC DNA]</scope>
    <source>
        <strain evidence="2">cv. Niubang</strain>
    </source>
</reference>
<proteinExistence type="predicted"/>
<accession>A0ACB9FMG6</accession>
<dbReference type="Proteomes" id="UP001055879">
    <property type="component" value="Linkage Group LG01"/>
</dbReference>
<comment type="caution">
    <text evidence="1">The sequence shown here is derived from an EMBL/GenBank/DDBJ whole genome shotgun (WGS) entry which is preliminary data.</text>
</comment>
<dbReference type="EMBL" id="CM042047">
    <property type="protein sequence ID" value="KAI3772553.1"/>
    <property type="molecule type" value="Genomic_DNA"/>
</dbReference>
<name>A0ACB9FMG6_ARCLA</name>
<gene>
    <name evidence="1" type="ORF">L6452_03741</name>
</gene>